<protein>
    <submittedName>
        <fullName evidence="1">Uncharacterized protein</fullName>
    </submittedName>
</protein>
<comment type="caution">
    <text evidence="1">The sequence shown here is derived from an EMBL/GenBank/DDBJ whole genome shotgun (WGS) entry which is preliminary data.</text>
</comment>
<organism evidence="1 2">
    <name type="scientific">Fusarium decemcellulare</name>
    <dbReference type="NCBI Taxonomy" id="57161"/>
    <lineage>
        <taxon>Eukaryota</taxon>
        <taxon>Fungi</taxon>
        <taxon>Dikarya</taxon>
        <taxon>Ascomycota</taxon>
        <taxon>Pezizomycotina</taxon>
        <taxon>Sordariomycetes</taxon>
        <taxon>Hypocreomycetidae</taxon>
        <taxon>Hypocreales</taxon>
        <taxon>Nectriaceae</taxon>
        <taxon>Fusarium</taxon>
        <taxon>Fusarium decemcellulare species complex</taxon>
    </lineage>
</organism>
<dbReference type="EMBL" id="JANRMS010002548">
    <property type="protein sequence ID" value="KAJ3521977.1"/>
    <property type="molecule type" value="Genomic_DNA"/>
</dbReference>
<proteinExistence type="predicted"/>
<keyword evidence="2" id="KW-1185">Reference proteome</keyword>
<sequence>MTRIPVSGIAFSGAGTLAAPRSATLDSQDIHPCPPEPLIWRKYLQMIAQGTPSNKRRRDKPILSCAFCRGRKLRCNRQSPCNACLRRGKPEECIYSTSEQERKDAIDYRPHARGQTARQRITRLESLLTEMRGMAQGPSQTFDKSASPSEAPDGPGSPSAPVDNMGKLSLTESHAVYTGSSHWATILDDYANFWKDPSAVPIMWIGLLYSIMGISVFLQDHHVGALGMSPAEPEGMLETYRTLTIHCLIAGDYLQSSRYTIETLTLHFAVDQNVNLDTYIGNWVLIGVVIRIAMRMGLHRDPSHWPNIRPLQAEFRRRIWMTLYDMDFFTSTQIGLPRIIKDSQCDTHLPTHLLDDDIGLDHGEIPQGRPLTDPSSLSYIIQRHSIIKVAAEIYDATEAGPPSPATIAALNIELENAVDAIPAWLKYRPLEISIADNPVTILYRMVLDILIHKAVYLLHRRSFVKASTGEESTKSNEACIKAALAILEHQRRMDEEIQAGGLMFGIRWKVATSLNHEFLQATMMLCLALSRYQEGETDAADSHARTQKSDILEALSVAKGLWEKNADQSVEAQRAVSVITAVLNQNADKPSTPSTLVTSSGEDRLFQQIPGAADYLGSFNYEQDMALDPSLFAVDDDMVAFGSMLDDWMPAAGQSNPRVG</sequence>
<name>A0ACC1RNS6_9HYPO</name>
<accession>A0ACC1RNS6</accession>
<evidence type="ECO:0000313" key="1">
    <source>
        <dbReference type="EMBL" id="KAJ3521977.1"/>
    </source>
</evidence>
<reference evidence="1" key="1">
    <citation type="submission" date="2022-08" db="EMBL/GenBank/DDBJ databases">
        <title>Genome Sequence of Fusarium decemcellulare.</title>
        <authorList>
            <person name="Buettner E."/>
        </authorList>
    </citation>
    <scope>NUCLEOTIDE SEQUENCE</scope>
    <source>
        <strain evidence="1">Babe19</strain>
    </source>
</reference>
<evidence type="ECO:0000313" key="2">
    <source>
        <dbReference type="Proteomes" id="UP001148629"/>
    </source>
</evidence>
<gene>
    <name evidence="1" type="ORF">NM208_g13056</name>
</gene>
<dbReference type="Proteomes" id="UP001148629">
    <property type="component" value="Unassembled WGS sequence"/>
</dbReference>